<name>E2PZH7_STRCL</name>
<dbReference type="Pfam" id="PF01510">
    <property type="entry name" value="Amidase_2"/>
    <property type="match status" value="1"/>
</dbReference>
<comment type="similarity">
    <text evidence="1">Belongs to the N-acetylmuramoyl-L-alanine amidase 2 family.</text>
</comment>
<dbReference type="InterPro" id="IPR047763">
    <property type="entry name" value="PG_bind_dom_phiBT1-type"/>
</dbReference>
<evidence type="ECO:0000313" key="4">
    <source>
        <dbReference type="EMBL" id="EFG06286.1"/>
    </source>
</evidence>
<feature type="compositionally biased region" description="Basic and acidic residues" evidence="2">
    <location>
        <begin position="258"/>
        <end position="267"/>
    </location>
</feature>
<feature type="domain" description="Peptidoglycan recognition protein family" evidence="3">
    <location>
        <begin position="1"/>
        <end position="146"/>
    </location>
</feature>
<feature type="region of interest" description="Disordered" evidence="2">
    <location>
        <begin position="163"/>
        <end position="194"/>
    </location>
</feature>
<dbReference type="KEGG" id="sclf:BB341_22040"/>
<dbReference type="InterPro" id="IPR015510">
    <property type="entry name" value="PGRP"/>
</dbReference>
<dbReference type="GO" id="GO:0008745">
    <property type="term" value="F:N-acetylmuramoyl-L-alanine amidase activity"/>
    <property type="evidence" value="ECO:0007669"/>
    <property type="project" value="InterPro"/>
</dbReference>
<dbReference type="InterPro" id="IPR036505">
    <property type="entry name" value="Amidase/PGRP_sf"/>
</dbReference>
<evidence type="ECO:0000256" key="2">
    <source>
        <dbReference type="SAM" id="MobiDB-lite"/>
    </source>
</evidence>
<gene>
    <name evidence="4" type="ORF">SCLAV_1208</name>
</gene>
<dbReference type="SUPFAM" id="SSF55846">
    <property type="entry name" value="N-acetylmuramoyl-L-alanine amidase-like"/>
    <property type="match status" value="1"/>
</dbReference>
<dbReference type="InterPro" id="IPR002502">
    <property type="entry name" value="Amidase_domain"/>
</dbReference>
<accession>E2PZH7</accession>
<dbReference type="SMART" id="SM00701">
    <property type="entry name" value="PGRP"/>
    <property type="match status" value="1"/>
</dbReference>
<reference evidence="4 5" key="1">
    <citation type="journal article" date="2010" name="Genome Biol. Evol.">
        <title>The sequence of a 1.8-mb bacterial linear plasmid reveals a rich evolutionary reservoir of secondary metabolic pathways.</title>
        <authorList>
            <person name="Medema M.H."/>
            <person name="Trefzer A."/>
            <person name="Kovalchuk A."/>
            <person name="van den Berg M."/>
            <person name="Mueller U."/>
            <person name="Heijne W."/>
            <person name="Wu L."/>
            <person name="Alam M.T."/>
            <person name="Ronning C.M."/>
            <person name="Nierman W.C."/>
            <person name="Bovenberg R.A.L."/>
            <person name="Breitling R."/>
            <person name="Takano E."/>
        </authorList>
    </citation>
    <scope>NUCLEOTIDE SEQUENCE [LARGE SCALE GENOMIC DNA]</scope>
    <source>
        <strain evidence="5">ATCC 27064 / DSM 738 / JCM 4710 / NBRC 13307 / NCIMB 12785 / NRRL 3585 / VKM Ac-602</strain>
    </source>
</reference>
<dbReference type="Proteomes" id="UP000002357">
    <property type="component" value="Chromosome"/>
</dbReference>
<dbReference type="CDD" id="cd06583">
    <property type="entry name" value="PGRP"/>
    <property type="match status" value="1"/>
</dbReference>
<keyword evidence="5" id="KW-1185">Reference proteome</keyword>
<dbReference type="eggNOG" id="COG3409">
    <property type="taxonomic scope" value="Bacteria"/>
</dbReference>
<feature type="region of interest" description="Disordered" evidence="2">
    <location>
        <begin position="247"/>
        <end position="267"/>
    </location>
</feature>
<dbReference type="EMBL" id="CM000913">
    <property type="protein sequence ID" value="EFG06286.1"/>
    <property type="molecule type" value="Genomic_DNA"/>
</dbReference>
<dbReference type="GO" id="GO:0009253">
    <property type="term" value="P:peptidoglycan catabolic process"/>
    <property type="evidence" value="ECO:0007669"/>
    <property type="project" value="InterPro"/>
</dbReference>
<dbReference type="InterPro" id="IPR006619">
    <property type="entry name" value="PGRP_domain_met/bac"/>
</dbReference>
<feature type="compositionally biased region" description="Low complexity" evidence="2">
    <location>
        <begin position="163"/>
        <end position="173"/>
    </location>
</feature>
<feature type="compositionally biased region" description="Pro residues" evidence="2">
    <location>
        <begin position="178"/>
        <end position="192"/>
    </location>
</feature>
<dbReference type="NCBIfam" id="NF038080">
    <property type="entry name" value="PG_bind_siph"/>
    <property type="match status" value="1"/>
</dbReference>
<dbReference type="Gene3D" id="3.40.80.10">
    <property type="entry name" value="Peptidoglycan recognition protein-like"/>
    <property type="match status" value="1"/>
</dbReference>
<dbReference type="RefSeq" id="WP_003960110.1">
    <property type="nucleotide sequence ID" value="NZ_CM000913.1"/>
</dbReference>
<dbReference type="STRING" id="1901.BB341_22040"/>
<protein>
    <submittedName>
        <fullName evidence="4">N-acetylmuramoyl-L-alanine amidase</fullName>
    </submittedName>
</protein>
<evidence type="ECO:0000256" key="1">
    <source>
        <dbReference type="ARBA" id="ARBA00007553"/>
    </source>
</evidence>
<dbReference type="GO" id="GO:0008270">
    <property type="term" value="F:zinc ion binding"/>
    <property type="evidence" value="ECO:0007669"/>
    <property type="project" value="InterPro"/>
</dbReference>
<dbReference type="AlphaFoldDB" id="E2PZH7"/>
<proteinExistence type="inferred from homology"/>
<evidence type="ECO:0000259" key="3">
    <source>
        <dbReference type="SMART" id="SM00701"/>
    </source>
</evidence>
<dbReference type="OrthoDB" id="514320at2"/>
<evidence type="ECO:0000313" key="5">
    <source>
        <dbReference type="Proteomes" id="UP000002357"/>
    </source>
</evidence>
<dbReference type="PANTHER" id="PTHR11022:SF41">
    <property type="entry name" value="PEPTIDOGLYCAN-RECOGNITION PROTEIN LC-RELATED"/>
    <property type="match status" value="1"/>
</dbReference>
<dbReference type="GeneID" id="93732147"/>
<organism evidence="4 5">
    <name type="scientific">Streptomyces clavuligerus</name>
    <dbReference type="NCBI Taxonomy" id="1901"/>
    <lineage>
        <taxon>Bacteria</taxon>
        <taxon>Bacillati</taxon>
        <taxon>Actinomycetota</taxon>
        <taxon>Actinomycetes</taxon>
        <taxon>Kitasatosporales</taxon>
        <taxon>Streptomycetaceae</taxon>
        <taxon>Streptomyces</taxon>
    </lineage>
</organism>
<sequence length="267" mass="28650">MKLVRRAQWGAPATSAASPISRTRGVKVHYLGTAYASRAHGTCDDKVRDIRSSHLNHPTEDYSDIAYNLLVCEHGYVYEGRGAGRRTGANGSSTLNSAHYAVCALLGSSGLTKPTPAMLHGIRDAIEYLRERGAAGTEIKGHRDGFATTCPGPELYAWVKRGAPRPAAPGKPGDQPSRPKPPAAPRYEPFPGPGFFVPGRRSPIVTAMGRRLVAEGCGRYEIGPGPAWSEADRRSYAAWQRKLGYSGAAADGIPGKTSWDRLKVPNT</sequence>
<dbReference type="PANTHER" id="PTHR11022">
    <property type="entry name" value="PEPTIDOGLYCAN RECOGNITION PROTEIN"/>
    <property type="match status" value="1"/>
</dbReference>